<dbReference type="InterPro" id="IPR015422">
    <property type="entry name" value="PyrdxlP-dep_Trfase_small"/>
</dbReference>
<accession>A0A8J8CIM7</accession>
<keyword evidence="3" id="KW-0808">Transferase</keyword>
<evidence type="ECO:0000313" key="4">
    <source>
        <dbReference type="Proteomes" id="UP000646053"/>
    </source>
</evidence>
<dbReference type="Gene3D" id="3.40.640.10">
    <property type="entry name" value="Type I PLP-dependent aspartate aminotransferase-like (Major domain)"/>
    <property type="match status" value="1"/>
</dbReference>
<dbReference type="Pfam" id="PF00266">
    <property type="entry name" value="Aminotran_5"/>
    <property type="match status" value="1"/>
</dbReference>
<keyword evidence="4" id="KW-1185">Reference proteome</keyword>
<reference evidence="3" key="1">
    <citation type="submission" date="2019-12" db="EMBL/GenBank/DDBJ databases">
        <title>High-Quality draft genome sequences of three cyanobacteria isolated from the limestone walls of the Old Cathedral of Coimbra.</title>
        <authorList>
            <person name="Tiago I."/>
            <person name="Soares F."/>
            <person name="Portugal A."/>
        </authorList>
    </citation>
    <scope>NUCLEOTIDE SEQUENCE</scope>
    <source>
        <strain evidence="3">A</strain>
    </source>
</reference>
<keyword evidence="1" id="KW-0663">Pyridoxal phosphate</keyword>
<protein>
    <submittedName>
        <fullName evidence="3">Aminotransferase class V-fold PLP-dependent enzyme</fullName>
    </submittedName>
</protein>
<evidence type="ECO:0000256" key="1">
    <source>
        <dbReference type="ARBA" id="ARBA00022898"/>
    </source>
</evidence>
<keyword evidence="3" id="KW-0032">Aminotransferase</keyword>
<dbReference type="PANTHER" id="PTHR43092:SF2">
    <property type="entry name" value="HERCYNYLCYSTEINE SULFOXIDE LYASE"/>
    <property type="match status" value="1"/>
</dbReference>
<sequence>MPHGKAGAQADDSSKLQPSDFRQLWLLDSEVTFLNHGSFGACPIPVLEFQQTLRQRLEQQPLLFFSRDFETLLDETRQTLAKFVGSASEDLVFVPNATTGVNAVLRSLPFTPNDELLTTNQEYNACRNALDFVAERTGATVVIADVPYPIASADQVIEPILQAVSSKTRLALLDHITSQTGLVLPIARLVQALTQRGVETLVDGAHAPGMVPLSLHDIGATYYTGNCHKWLCSPKGAAFLYVQRDRQDAIRPLTISHGANSPRRVGVAPLGEGRSRFQLEFDWMGTDDPTAYLSVAKAIEWMGLLLPGGWAELRANNRDKAIAARTLLCDLLQVEPPCPEEMLGSLATIPLPDGSYTQLQNALWDEFQIEVPIVPYPNPPKRLVRISAQLYNTLDQYAYLGRSLLTLFAN</sequence>
<dbReference type="Gene3D" id="3.90.1150.10">
    <property type="entry name" value="Aspartate Aminotransferase, domain 1"/>
    <property type="match status" value="1"/>
</dbReference>
<dbReference type="PANTHER" id="PTHR43092">
    <property type="entry name" value="L-CYSTEINE DESULFHYDRASE"/>
    <property type="match status" value="1"/>
</dbReference>
<organism evidence="3 4">
    <name type="scientific">Myxacorys almedinensis A</name>
    <dbReference type="NCBI Taxonomy" id="2690445"/>
    <lineage>
        <taxon>Bacteria</taxon>
        <taxon>Bacillati</taxon>
        <taxon>Cyanobacteriota</taxon>
        <taxon>Cyanophyceae</taxon>
        <taxon>Leptolyngbyales</taxon>
        <taxon>Leptolyngbyaceae</taxon>
        <taxon>Myxacorys</taxon>
        <taxon>Myxacorys almedinensis</taxon>
    </lineage>
</organism>
<evidence type="ECO:0000313" key="3">
    <source>
        <dbReference type="EMBL" id="NDJ18018.1"/>
    </source>
</evidence>
<dbReference type="InterPro" id="IPR015421">
    <property type="entry name" value="PyrdxlP-dep_Trfase_major"/>
</dbReference>
<dbReference type="Proteomes" id="UP000646053">
    <property type="component" value="Unassembled WGS sequence"/>
</dbReference>
<dbReference type="InterPro" id="IPR015424">
    <property type="entry name" value="PyrdxlP-dep_Trfase"/>
</dbReference>
<dbReference type="EMBL" id="WVIE01000012">
    <property type="protein sequence ID" value="NDJ18018.1"/>
    <property type="molecule type" value="Genomic_DNA"/>
</dbReference>
<feature type="domain" description="Aminotransferase class V" evidence="2">
    <location>
        <begin position="66"/>
        <end position="365"/>
    </location>
</feature>
<dbReference type="InterPro" id="IPR000192">
    <property type="entry name" value="Aminotrans_V_dom"/>
</dbReference>
<name>A0A8J8CIM7_9CYAN</name>
<dbReference type="AlphaFoldDB" id="A0A8J8CIM7"/>
<dbReference type="GO" id="GO:0008483">
    <property type="term" value="F:transaminase activity"/>
    <property type="evidence" value="ECO:0007669"/>
    <property type="project" value="UniProtKB-KW"/>
</dbReference>
<dbReference type="RefSeq" id="WP_162423536.1">
    <property type="nucleotide sequence ID" value="NZ_WVIE01000012.1"/>
</dbReference>
<comment type="caution">
    <text evidence="3">The sequence shown here is derived from an EMBL/GenBank/DDBJ whole genome shotgun (WGS) entry which is preliminary data.</text>
</comment>
<gene>
    <name evidence="3" type="ORF">GS601_12090</name>
</gene>
<dbReference type="SUPFAM" id="SSF53383">
    <property type="entry name" value="PLP-dependent transferases"/>
    <property type="match status" value="1"/>
</dbReference>
<evidence type="ECO:0000259" key="2">
    <source>
        <dbReference type="Pfam" id="PF00266"/>
    </source>
</evidence>
<proteinExistence type="predicted"/>